<protein>
    <submittedName>
        <fullName evidence="2">Glucose-6-phosphate isomerase</fullName>
    </submittedName>
</protein>
<dbReference type="GO" id="GO:0016853">
    <property type="term" value="F:isomerase activity"/>
    <property type="evidence" value="ECO:0007669"/>
    <property type="project" value="UniProtKB-KW"/>
</dbReference>
<accession>A0A7X9LDM2</accession>
<gene>
    <name evidence="2" type="ORF">HHO37_04720</name>
</gene>
<dbReference type="AlphaFoldDB" id="A0A7X9LDM2"/>
<keyword evidence="2" id="KW-0413">Isomerase</keyword>
<evidence type="ECO:0000313" key="2">
    <source>
        <dbReference type="EMBL" id="NMD48992.1"/>
    </source>
</evidence>
<keyword evidence="1" id="KW-0732">Signal</keyword>
<reference evidence="2 3" key="1">
    <citation type="submission" date="2020-04" db="EMBL/GenBank/DDBJ databases">
        <title>MicrobeNet Type strains.</title>
        <authorList>
            <person name="Nicholson A.C."/>
        </authorList>
    </citation>
    <scope>NUCLEOTIDE SEQUENCE [LARGE SCALE GENOMIC DNA]</scope>
    <source>
        <strain evidence="2 3">DSM 22768</strain>
    </source>
</reference>
<proteinExistence type="predicted"/>
<feature type="chain" id="PRO_5038797692" evidence="1">
    <location>
        <begin position="25"/>
        <end position="245"/>
    </location>
</feature>
<dbReference type="EMBL" id="JABASA010000007">
    <property type="protein sequence ID" value="NMD48992.1"/>
    <property type="molecule type" value="Genomic_DNA"/>
</dbReference>
<comment type="caution">
    <text evidence="2">The sequence shown here is derived from an EMBL/GenBank/DDBJ whole genome shotgun (WGS) entry which is preliminary data.</text>
</comment>
<evidence type="ECO:0000313" key="3">
    <source>
        <dbReference type="Proteomes" id="UP000532121"/>
    </source>
</evidence>
<evidence type="ECO:0000256" key="1">
    <source>
        <dbReference type="SAM" id="SignalP"/>
    </source>
</evidence>
<organism evidence="2 3">
    <name type="scientific">Streptococcus ratti</name>
    <dbReference type="NCBI Taxonomy" id="1341"/>
    <lineage>
        <taxon>Bacteria</taxon>
        <taxon>Bacillati</taxon>
        <taxon>Bacillota</taxon>
        <taxon>Bacilli</taxon>
        <taxon>Lactobacillales</taxon>
        <taxon>Streptococcaceae</taxon>
        <taxon>Streptococcus</taxon>
    </lineage>
</organism>
<sequence length="245" mass="28184">MKMKKKSIILGLCCLLLIVCSACTKQSSKHSSKSNHQVKSVKEISQKEFQDLANSKRLIVNQNPPKYDFLKDARLESARNGLVETDINGEVKHHYRWYEKPDLWTLNVNTKDKDRDLVYDAREHDSTFIVQLYTLNAYSQSPLDGGHVLTEQELSERLKKDLHYFSKETKITIENQEWHVGYEKNTSNNSSRLTFYRVENTGNFDDSVVVGAIIFPLASSKKSTKANLKEAIGHLKDILYQISKK</sequence>
<feature type="signal peptide" evidence="1">
    <location>
        <begin position="1"/>
        <end position="24"/>
    </location>
</feature>
<name>A0A7X9LDM2_STRRT</name>
<dbReference type="Proteomes" id="UP000532121">
    <property type="component" value="Unassembled WGS sequence"/>
</dbReference>